<evidence type="ECO:0000313" key="3">
    <source>
        <dbReference type="Proteomes" id="UP000308197"/>
    </source>
</evidence>
<feature type="compositionally biased region" description="Polar residues" evidence="1">
    <location>
        <begin position="132"/>
        <end position="144"/>
    </location>
</feature>
<gene>
    <name evidence="2" type="ORF">K466DRAFT_162005</name>
</gene>
<sequence>MRVAVVATRAGAAAFAESRCSCWRRTGPAPVRDARWAGGRELTPTRLRGKDPLSENLAGRGRCLSPTRCRTEPRAASCSGRRGGPSADGAASRGWGRRQCHSSRARTRARRDWQEDLVNGGTQRRRVVYRKNTPNAPFSPQGPIQSPRRRRDPASVVRSSFIFPRQMQRSVREARPPARTPRSKIQIRTRRARKRAATRVLGRASPSCDPRVLVDTELAPGGRPARARRVSAADRTFAAKCLCSHRGRSSTCRRCPRPICDCRGPSSRVSAAGSPRVRRSGGRNSLCPRNEMKSRKYENPYMHAAGSRIANNTDPQWFTLADPAPRTAH</sequence>
<keyword evidence="3" id="KW-1185">Reference proteome</keyword>
<dbReference type="InParanoid" id="A0A5C3PB80"/>
<reference evidence="2 3" key="1">
    <citation type="journal article" date="2019" name="Nat. Ecol. Evol.">
        <title>Megaphylogeny resolves global patterns of mushroom evolution.</title>
        <authorList>
            <person name="Varga T."/>
            <person name="Krizsan K."/>
            <person name="Foldi C."/>
            <person name="Dima B."/>
            <person name="Sanchez-Garcia M."/>
            <person name="Sanchez-Ramirez S."/>
            <person name="Szollosi G.J."/>
            <person name="Szarkandi J.G."/>
            <person name="Papp V."/>
            <person name="Albert L."/>
            <person name="Andreopoulos W."/>
            <person name="Angelini C."/>
            <person name="Antonin V."/>
            <person name="Barry K.W."/>
            <person name="Bougher N.L."/>
            <person name="Buchanan P."/>
            <person name="Buyck B."/>
            <person name="Bense V."/>
            <person name="Catcheside P."/>
            <person name="Chovatia M."/>
            <person name="Cooper J."/>
            <person name="Damon W."/>
            <person name="Desjardin D."/>
            <person name="Finy P."/>
            <person name="Geml J."/>
            <person name="Haridas S."/>
            <person name="Hughes K."/>
            <person name="Justo A."/>
            <person name="Karasinski D."/>
            <person name="Kautmanova I."/>
            <person name="Kiss B."/>
            <person name="Kocsube S."/>
            <person name="Kotiranta H."/>
            <person name="LaButti K.M."/>
            <person name="Lechner B.E."/>
            <person name="Liimatainen K."/>
            <person name="Lipzen A."/>
            <person name="Lukacs Z."/>
            <person name="Mihaltcheva S."/>
            <person name="Morgado L.N."/>
            <person name="Niskanen T."/>
            <person name="Noordeloos M.E."/>
            <person name="Ohm R.A."/>
            <person name="Ortiz-Santana B."/>
            <person name="Ovrebo C."/>
            <person name="Racz N."/>
            <person name="Riley R."/>
            <person name="Savchenko A."/>
            <person name="Shiryaev A."/>
            <person name="Soop K."/>
            <person name="Spirin V."/>
            <person name="Szebenyi C."/>
            <person name="Tomsovsky M."/>
            <person name="Tulloss R.E."/>
            <person name="Uehling J."/>
            <person name="Grigoriev I.V."/>
            <person name="Vagvolgyi C."/>
            <person name="Papp T."/>
            <person name="Martin F.M."/>
            <person name="Miettinen O."/>
            <person name="Hibbett D.S."/>
            <person name="Nagy L.G."/>
        </authorList>
    </citation>
    <scope>NUCLEOTIDE SEQUENCE [LARGE SCALE GENOMIC DNA]</scope>
    <source>
        <strain evidence="2 3">HHB13444</strain>
    </source>
</reference>
<accession>A0A5C3PB80</accession>
<feature type="compositionally biased region" description="Basic residues" evidence="1">
    <location>
        <begin position="181"/>
        <end position="192"/>
    </location>
</feature>
<name>A0A5C3PB80_9APHY</name>
<evidence type="ECO:0000313" key="2">
    <source>
        <dbReference type="EMBL" id="TFK86179.1"/>
    </source>
</evidence>
<feature type="compositionally biased region" description="Basic residues" evidence="1">
    <location>
        <begin position="95"/>
        <end position="109"/>
    </location>
</feature>
<feature type="region of interest" description="Disordered" evidence="1">
    <location>
        <begin position="72"/>
        <end position="192"/>
    </location>
</feature>
<dbReference type="Proteomes" id="UP000308197">
    <property type="component" value="Unassembled WGS sequence"/>
</dbReference>
<proteinExistence type="predicted"/>
<feature type="region of interest" description="Disordered" evidence="1">
    <location>
        <begin position="265"/>
        <end position="295"/>
    </location>
</feature>
<evidence type="ECO:0000256" key="1">
    <source>
        <dbReference type="SAM" id="MobiDB-lite"/>
    </source>
</evidence>
<protein>
    <submittedName>
        <fullName evidence="2">Uncharacterized protein</fullName>
    </submittedName>
</protein>
<dbReference type="EMBL" id="ML211212">
    <property type="protein sequence ID" value="TFK86179.1"/>
    <property type="molecule type" value="Genomic_DNA"/>
</dbReference>
<organism evidence="2 3">
    <name type="scientific">Polyporus arcularius HHB13444</name>
    <dbReference type="NCBI Taxonomy" id="1314778"/>
    <lineage>
        <taxon>Eukaryota</taxon>
        <taxon>Fungi</taxon>
        <taxon>Dikarya</taxon>
        <taxon>Basidiomycota</taxon>
        <taxon>Agaricomycotina</taxon>
        <taxon>Agaricomycetes</taxon>
        <taxon>Polyporales</taxon>
        <taxon>Polyporaceae</taxon>
        <taxon>Polyporus</taxon>
    </lineage>
</organism>
<dbReference type="AlphaFoldDB" id="A0A5C3PB80"/>